<dbReference type="SUPFAM" id="SSF141523">
    <property type="entry name" value="L,D-transpeptidase catalytic domain-like"/>
    <property type="match status" value="1"/>
</dbReference>
<protein>
    <recommendedName>
        <fullName evidence="14">L,D-TPase catalytic domain-containing protein</fullName>
    </recommendedName>
</protein>
<evidence type="ECO:0000256" key="5">
    <source>
        <dbReference type="ARBA" id="ARBA00022801"/>
    </source>
</evidence>
<feature type="active site" description="Acyl-ester intermediate" evidence="9">
    <location>
        <position position="246"/>
    </location>
</feature>
<dbReference type="GO" id="GO:0009002">
    <property type="term" value="F:serine-type D-Ala-D-Ala carboxypeptidase activity"/>
    <property type="evidence" value="ECO:0007669"/>
    <property type="project" value="InterPro"/>
</dbReference>
<evidence type="ECO:0000256" key="11">
    <source>
        <dbReference type="PROSITE-ProRule" id="PRU01373"/>
    </source>
</evidence>
<evidence type="ECO:0000256" key="1">
    <source>
        <dbReference type="ARBA" id="ARBA00004752"/>
    </source>
</evidence>
<dbReference type="GO" id="GO:0071972">
    <property type="term" value="F:peptidoglycan L,D-transpeptidase activity"/>
    <property type="evidence" value="ECO:0007669"/>
    <property type="project" value="TreeGrafter"/>
</dbReference>
<dbReference type="CDD" id="cd16913">
    <property type="entry name" value="YkuD_like"/>
    <property type="match status" value="1"/>
</dbReference>
<keyword evidence="5" id="KW-0378">Hydrolase</keyword>
<dbReference type="InterPro" id="IPR038063">
    <property type="entry name" value="Transpep_catalytic_dom"/>
</dbReference>
<dbReference type="Gene3D" id="2.40.440.10">
    <property type="entry name" value="L,D-transpeptidase catalytic domain-like"/>
    <property type="match status" value="1"/>
</dbReference>
<keyword evidence="6 11" id="KW-0133">Cell shape</keyword>
<dbReference type="InterPro" id="IPR001967">
    <property type="entry name" value="Peptidase_S11_N"/>
</dbReference>
<proteinExistence type="inferred from homology"/>
<evidence type="ECO:0000256" key="8">
    <source>
        <dbReference type="ARBA" id="ARBA00023316"/>
    </source>
</evidence>
<dbReference type="EMBL" id="MHTV01000025">
    <property type="protein sequence ID" value="OHA66726.1"/>
    <property type="molecule type" value="Genomic_DNA"/>
</dbReference>
<evidence type="ECO:0000256" key="2">
    <source>
        <dbReference type="ARBA" id="ARBA00007164"/>
    </source>
</evidence>
<dbReference type="GO" id="GO:0018104">
    <property type="term" value="P:peptidoglycan-protein cross-linking"/>
    <property type="evidence" value="ECO:0007669"/>
    <property type="project" value="TreeGrafter"/>
</dbReference>
<dbReference type="Pfam" id="PF00768">
    <property type="entry name" value="Peptidase_S11"/>
    <property type="match status" value="1"/>
</dbReference>
<keyword evidence="13" id="KW-1133">Transmembrane helix</keyword>
<sequence>MIFTHFHVRKSIATILGGSCALAASFFVLGGIETNFFAADAASSPAPSVSASPVTLPPSFTPFYLDRFQEERAALIRAQKDFVEVNFSKDMVMKYEGGVATQEFPIFAKGDPQGWGGTPAGLYEALVMHQVAYSAVSEVYMPYAIKFYGKYYLHGEPYYPWGDKVGAGISGGCIQLQDEIAKTLFELVQKGMPILVVDKENDSYRYERVDSQEMPQVSAASYIIADADSGFVFAEQHSRQSLPIASLTKLMTALVVTENIDLRREVEVRSSMLEAYGVTKELETGESYRVVELLYPLLMPSSNDAAEVLTGFFGRSRTIEMMNEKAKAMFMRDTFFVDPSGLSDGNVASTQDLLYLGRYILNNRPPLFDITKGNDVRSFGGVSFAIDEMKNKNLFEKEPNFLGGKTGYIIAARYTGLFLFRMKTPDNQIRNIVFAVLGSENARKDTQHLSDWLEKSYGLSPSDESNENSILLQH</sequence>
<keyword evidence="13" id="KW-0812">Transmembrane</keyword>
<dbReference type="GO" id="GO:0006508">
    <property type="term" value="P:proteolysis"/>
    <property type="evidence" value="ECO:0007669"/>
    <property type="project" value="InterPro"/>
</dbReference>
<comment type="caution">
    <text evidence="15">The sequence shown here is derived from an EMBL/GenBank/DDBJ whole genome shotgun (WGS) entry which is preliminary data.</text>
</comment>
<evidence type="ECO:0000313" key="15">
    <source>
        <dbReference type="EMBL" id="OHA66726.1"/>
    </source>
</evidence>
<feature type="active site" description="Proton acceptor" evidence="9">
    <location>
        <position position="249"/>
    </location>
</feature>
<accession>A0A1G2R1K0</accession>
<keyword evidence="3" id="KW-0808">Transferase</keyword>
<evidence type="ECO:0000256" key="9">
    <source>
        <dbReference type="PIRSR" id="PIRSR618044-1"/>
    </source>
</evidence>
<feature type="active site" description="Proton donor/acceptor" evidence="11">
    <location>
        <position position="154"/>
    </location>
</feature>
<dbReference type="PANTHER" id="PTHR30582:SF2">
    <property type="entry name" value="L,D-TRANSPEPTIDASE YCIB-RELATED"/>
    <property type="match status" value="1"/>
</dbReference>
<feature type="binding site" evidence="10">
    <location>
        <position position="405"/>
    </location>
    <ligand>
        <name>substrate</name>
    </ligand>
</feature>
<dbReference type="Pfam" id="PF03734">
    <property type="entry name" value="YkuD"/>
    <property type="match status" value="1"/>
</dbReference>
<feature type="domain" description="L,D-TPase catalytic" evidence="14">
    <location>
        <begin position="81"/>
        <end position="197"/>
    </location>
</feature>
<dbReference type="PROSITE" id="PS52029">
    <property type="entry name" value="LD_TPASE"/>
    <property type="match status" value="1"/>
</dbReference>
<evidence type="ECO:0000256" key="13">
    <source>
        <dbReference type="SAM" id="Phobius"/>
    </source>
</evidence>
<keyword evidence="4" id="KW-0732">Signal</keyword>
<evidence type="ECO:0000256" key="4">
    <source>
        <dbReference type="ARBA" id="ARBA00022729"/>
    </source>
</evidence>
<evidence type="ECO:0000313" key="16">
    <source>
        <dbReference type="Proteomes" id="UP000178092"/>
    </source>
</evidence>
<comment type="similarity">
    <text evidence="2 12">Belongs to the peptidase S11 family.</text>
</comment>
<organism evidence="15 16">
    <name type="scientific">Candidatus Wildermuthbacteria bacterium RIFCSPHIGHO2_02_FULL_45_25</name>
    <dbReference type="NCBI Taxonomy" id="1802450"/>
    <lineage>
        <taxon>Bacteria</taxon>
        <taxon>Candidatus Wildermuthiibacteriota</taxon>
    </lineage>
</organism>
<dbReference type="SUPFAM" id="SSF56601">
    <property type="entry name" value="beta-lactamase/transpeptidase-like"/>
    <property type="match status" value="1"/>
</dbReference>
<dbReference type="InterPro" id="IPR050979">
    <property type="entry name" value="LD-transpeptidase"/>
</dbReference>
<name>A0A1G2R1K0_9BACT</name>
<keyword evidence="13" id="KW-0472">Membrane</keyword>
<dbReference type="GO" id="GO:0008360">
    <property type="term" value="P:regulation of cell shape"/>
    <property type="evidence" value="ECO:0007669"/>
    <property type="project" value="UniProtKB-UniRule"/>
</dbReference>
<dbReference type="Gene3D" id="3.40.710.10">
    <property type="entry name" value="DD-peptidase/beta-lactamase superfamily"/>
    <property type="match status" value="1"/>
</dbReference>
<dbReference type="GO" id="GO:0016740">
    <property type="term" value="F:transferase activity"/>
    <property type="evidence" value="ECO:0007669"/>
    <property type="project" value="UniProtKB-KW"/>
</dbReference>
<dbReference type="InterPro" id="IPR018044">
    <property type="entry name" value="Peptidase_S11"/>
</dbReference>
<dbReference type="GO" id="GO:0005576">
    <property type="term" value="C:extracellular region"/>
    <property type="evidence" value="ECO:0007669"/>
    <property type="project" value="TreeGrafter"/>
</dbReference>
<dbReference type="Proteomes" id="UP000178092">
    <property type="component" value="Unassembled WGS sequence"/>
</dbReference>
<comment type="pathway">
    <text evidence="1 11">Cell wall biogenesis; peptidoglycan biosynthesis.</text>
</comment>
<dbReference type="UniPathway" id="UPA00219"/>
<dbReference type="AlphaFoldDB" id="A0A1G2R1K0"/>
<evidence type="ECO:0000256" key="7">
    <source>
        <dbReference type="ARBA" id="ARBA00022984"/>
    </source>
</evidence>
<dbReference type="PRINTS" id="PR00725">
    <property type="entry name" value="DADACBPTASE1"/>
</dbReference>
<reference evidence="15 16" key="1">
    <citation type="journal article" date="2016" name="Nat. Commun.">
        <title>Thousands of microbial genomes shed light on interconnected biogeochemical processes in an aquifer system.</title>
        <authorList>
            <person name="Anantharaman K."/>
            <person name="Brown C.T."/>
            <person name="Hug L.A."/>
            <person name="Sharon I."/>
            <person name="Castelle C.J."/>
            <person name="Probst A.J."/>
            <person name="Thomas B.C."/>
            <person name="Singh A."/>
            <person name="Wilkins M.J."/>
            <person name="Karaoz U."/>
            <person name="Brodie E.L."/>
            <person name="Williams K.H."/>
            <person name="Hubbard S.S."/>
            <person name="Banfield J.F."/>
        </authorList>
    </citation>
    <scope>NUCLEOTIDE SEQUENCE [LARGE SCALE GENOMIC DNA]</scope>
</reference>
<dbReference type="InterPro" id="IPR012338">
    <property type="entry name" value="Beta-lactam/transpept-like"/>
</dbReference>
<evidence type="ECO:0000256" key="3">
    <source>
        <dbReference type="ARBA" id="ARBA00022679"/>
    </source>
</evidence>
<evidence type="ECO:0000259" key="14">
    <source>
        <dbReference type="PROSITE" id="PS52029"/>
    </source>
</evidence>
<dbReference type="GO" id="GO:0071555">
    <property type="term" value="P:cell wall organization"/>
    <property type="evidence" value="ECO:0007669"/>
    <property type="project" value="UniProtKB-UniRule"/>
</dbReference>
<dbReference type="InterPro" id="IPR005490">
    <property type="entry name" value="LD_TPept_cat_dom"/>
</dbReference>
<keyword evidence="7 11" id="KW-0573">Peptidoglycan synthesis</keyword>
<dbReference type="PANTHER" id="PTHR30582">
    <property type="entry name" value="L,D-TRANSPEPTIDASE"/>
    <property type="match status" value="1"/>
</dbReference>
<feature type="active site" evidence="9">
    <location>
        <position position="301"/>
    </location>
</feature>
<evidence type="ECO:0000256" key="12">
    <source>
        <dbReference type="RuleBase" id="RU004016"/>
    </source>
</evidence>
<gene>
    <name evidence="15" type="ORF">A3C04_00245</name>
</gene>
<feature type="active site" description="Nucleophile" evidence="11">
    <location>
        <position position="173"/>
    </location>
</feature>
<feature type="transmembrane region" description="Helical" evidence="13">
    <location>
        <begin position="12"/>
        <end position="32"/>
    </location>
</feature>
<evidence type="ECO:0000256" key="10">
    <source>
        <dbReference type="PIRSR" id="PIRSR618044-2"/>
    </source>
</evidence>
<keyword evidence="8 11" id="KW-0961">Cell wall biogenesis/degradation</keyword>
<evidence type="ECO:0000256" key="6">
    <source>
        <dbReference type="ARBA" id="ARBA00022960"/>
    </source>
</evidence>